<dbReference type="AlphaFoldDB" id="A0A3D4SYG0"/>
<dbReference type="EMBL" id="DQID01000159">
    <property type="protein sequence ID" value="HCT14326.1"/>
    <property type="molecule type" value="Genomic_DNA"/>
</dbReference>
<protein>
    <submittedName>
        <fullName evidence="2">Uncharacterized protein</fullName>
    </submittedName>
</protein>
<feature type="non-terminal residue" evidence="2">
    <location>
        <position position="797"/>
    </location>
</feature>
<accession>A0A3D4SYG0</accession>
<proteinExistence type="predicted"/>
<dbReference type="Proteomes" id="UP000261739">
    <property type="component" value="Unassembled WGS sequence"/>
</dbReference>
<feature type="region of interest" description="Disordered" evidence="1">
    <location>
        <begin position="604"/>
        <end position="623"/>
    </location>
</feature>
<reference evidence="2 3" key="1">
    <citation type="journal article" date="2018" name="Nat. Biotechnol.">
        <title>A standardized bacterial taxonomy based on genome phylogeny substantially revises the tree of life.</title>
        <authorList>
            <person name="Parks D.H."/>
            <person name="Chuvochina M."/>
            <person name="Waite D.W."/>
            <person name="Rinke C."/>
            <person name="Skarshewski A."/>
            <person name="Chaumeil P.A."/>
            <person name="Hugenholtz P."/>
        </authorList>
    </citation>
    <scope>NUCLEOTIDE SEQUENCE [LARGE SCALE GENOMIC DNA]</scope>
    <source>
        <strain evidence="2">UBA11247</strain>
    </source>
</reference>
<evidence type="ECO:0000313" key="3">
    <source>
        <dbReference type="Proteomes" id="UP000261739"/>
    </source>
</evidence>
<name>A0A3D4SYG0_9CORY</name>
<gene>
    <name evidence="2" type="ORF">DIW82_05905</name>
</gene>
<evidence type="ECO:0000256" key="1">
    <source>
        <dbReference type="SAM" id="MobiDB-lite"/>
    </source>
</evidence>
<comment type="caution">
    <text evidence="2">The sequence shown here is derived from an EMBL/GenBank/DDBJ whole genome shotgun (WGS) entry which is preliminary data.</text>
</comment>
<evidence type="ECO:0000313" key="2">
    <source>
        <dbReference type="EMBL" id="HCT14326.1"/>
    </source>
</evidence>
<organism evidence="2 3">
    <name type="scientific">Corynebacterium nuruki</name>
    <dbReference type="NCBI Taxonomy" id="1032851"/>
    <lineage>
        <taxon>Bacteria</taxon>
        <taxon>Bacillati</taxon>
        <taxon>Actinomycetota</taxon>
        <taxon>Actinomycetes</taxon>
        <taxon>Mycobacteriales</taxon>
        <taxon>Corynebacteriaceae</taxon>
        <taxon>Corynebacterium</taxon>
    </lineage>
</organism>
<feature type="region of interest" description="Disordered" evidence="1">
    <location>
        <begin position="394"/>
        <end position="416"/>
    </location>
</feature>
<sequence length="797" mass="82809">MSVAALDAFGRQAQEALTRSGDGAAAAKTAVDILLVTARVDEAQRLLDRMPPPGMSGLPDPPQWEEVATLQRDLDQRAMVALLRGDATRAAGYLADMESLPETGGLPTLMQAESLTPLAATGSAADTTRRAAAAAQRCVGLPAAATALLQVTGYLARAGEARAALGLLERMWPVLQLHHHRPATDPQVVEALAGIFTAAADTGLGTVRLPWAGLPPVTDWLADEVRPLAAGPEPTVAELAEVTGRLSRRAVAALDARNTAAPGAATSAETGRLWDADVPSADPDLTGQLPFAATPPLHSGIVGGLPDWADPAWFELPVEVGRWGADATPEIPPLGPVDLTTLDAADLFTATVLYSLLGMSDAVALAAPRLADLAGDPVHGPACAELADRIRHSAGASEGGEDTEDREDREDTAGTAEIPVIADLDRMLEVRVGAQEDARRGAELSDAPARDILAARVAAVLEIRDGLHPLIRHLVDLDVLLGGVLPDITALRPALAALPTAVRLIPRAVPQLGVGLLTGYSDITDGAVDDRSFDLRIHIAVGHLVTGVALCLPPEPPATAGHPDRGGDQVSDLLLLSRCLGGGGMLHEALALLDRGLDLLDAGAPDPGCDQGRDQGGDQGGDNVSDLLRLQLMTDRFPLLADLGNDRAAAAAAGMTAESAAHRGDLRTALYCRTMQVAALLDDGAFPAAAAVLARIHDHGPDPARFPHENYLLRVQEACLSAALTDTWFADEWPDRRTGLAEAWDGYRAAALVADGEEPGTGPDAGTAAGALAGATAEAVRGILRINHRLVRAGRID</sequence>
<feature type="compositionally biased region" description="Acidic residues" evidence="1">
    <location>
        <begin position="399"/>
        <end position="410"/>
    </location>
</feature>